<accession>A0A7Y8BL34</accession>
<comment type="caution">
    <text evidence="12">The sequence shown here is derived from an EMBL/GenBank/DDBJ whole genome shotgun (WGS) entry which is preliminary data.</text>
</comment>
<keyword evidence="6 10" id="KW-0812">Transmembrane</keyword>
<dbReference type="FunFam" id="2.40.30.170:FF:000003">
    <property type="entry name" value="Multidrug resistance protein A"/>
    <property type="match status" value="1"/>
</dbReference>
<evidence type="ECO:0000256" key="7">
    <source>
        <dbReference type="ARBA" id="ARBA00022989"/>
    </source>
</evidence>
<evidence type="ECO:0000256" key="2">
    <source>
        <dbReference type="ARBA" id="ARBA00009477"/>
    </source>
</evidence>
<dbReference type="RefSeq" id="WP_177144409.1">
    <property type="nucleotide sequence ID" value="NZ_JACAPU010000015.1"/>
</dbReference>
<dbReference type="GO" id="GO:1990961">
    <property type="term" value="P:xenobiotic detoxification by transmembrane export across the plasma membrane"/>
    <property type="evidence" value="ECO:0007669"/>
    <property type="project" value="UniProtKB-ARBA"/>
</dbReference>
<feature type="domain" description="Multidrug export protein EmrA/FarA alpha-helical hairpin" evidence="11">
    <location>
        <begin position="106"/>
        <end position="225"/>
    </location>
</feature>
<proteinExistence type="inferred from homology"/>
<keyword evidence="4" id="KW-1003">Cell membrane</keyword>
<dbReference type="Gene3D" id="2.40.30.170">
    <property type="match status" value="1"/>
</dbReference>
<keyword evidence="3" id="KW-0813">Transport</keyword>
<evidence type="ECO:0000313" key="12">
    <source>
        <dbReference type="EMBL" id="NWB47816.1"/>
    </source>
</evidence>
<dbReference type="PANTHER" id="PTHR30386">
    <property type="entry name" value="MEMBRANE FUSION SUBUNIT OF EMRAB-TOLC MULTIDRUG EFFLUX PUMP"/>
    <property type="match status" value="1"/>
</dbReference>
<dbReference type="GO" id="GO:0046677">
    <property type="term" value="P:response to antibiotic"/>
    <property type="evidence" value="ECO:0007669"/>
    <property type="project" value="UniProtKB-ARBA"/>
</dbReference>
<sequence length="415" mass="44367">MSDTQPLSPPATAPTSGSSAPPAAPAKSKRPWLLRLLGATVVLGAIAWGSWYGLYGRWYATTDNAYAQGNVVQITPQIPGTVVSIGADDGDFVQAGAVLVQLDPSDGQLALASAEANLATIVRKVRGLYSSVDGAQADWVALGVAVDKARADYERRKMLATSGAIPAEELAHARDSLLMAQSAMQAARQRYQASKSLVDDTVLISHPEVQAAVTTLRTAFLGQARATVMAPVSGYVAKRSAQLGQRVQPGEPLMAVVPLHQVWIEANFTEMQLTDMRIGQTVDIHADVYGNAVHYDGRIESLGIGTGSAFALLPAQNATGNWIKIVQRVPVRIVLTRPEQLDSHPLRIGLSTSVSVDLHDTRGALLSQQSPTQPVLDTRVYRDQLAQADALIERIIRTNSNQAHHTTGEPTPDRS</sequence>
<dbReference type="GO" id="GO:0005886">
    <property type="term" value="C:plasma membrane"/>
    <property type="evidence" value="ECO:0007669"/>
    <property type="project" value="UniProtKB-SubCell"/>
</dbReference>
<feature type="region of interest" description="Disordered" evidence="9">
    <location>
        <begin position="1"/>
        <end position="26"/>
    </location>
</feature>
<dbReference type="InterPro" id="IPR058633">
    <property type="entry name" value="EmrA/FarA_HH"/>
</dbReference>
<name>A0A7Y8BL34_9PSED</name>
<evidence type="ECO:0000256" key="10">
    <source>
        <dbReference type="SAM" id="Phobius"/>
    </source>
</evidence>
<dbReference type="SUPFAM" id="SSF111369">
    <property type="entry name" value="HlyD-like secretion proteins"/>
    <property type="match status" value="1"/>
</dbReference>
<reference evidence="12 13" key="1">
    <citation type="submission" date="2020-04" db="EMBL/GenBank/DDBJ databases">
        <title>Molecular characterization of pseudomonads from Agaricus bisporus reveal novel blotch 2 pathogens in Western Europe.</title>
        <authorList>
            <person name="Taparia T."/>
            <person name="Krijger M."/>
            <person name="Haynes E."/>
            <person name="Elpinstone J.G."/>
            <person name="Noble R."/>
            <person name="Van Der Wolf J."/>
        </authorList>
    </citation>
    <scope>NUCLEOTIDE SEQUENCE [LARGE SCALE GENOMIC DNA]</scope>
    <source>
        <strain evidence="12 13">F1001</strain>
    </source>
</reference>
<feature type="transmembrane region" description="Helical" evidence="10">
    <location>
        <begin position="32"/>
        <end position="54"/>
    </location>
</feature>
<evidence type="ECO:0000256" key="8">
    <source>
        <dbReference type="ARBA" id="ARBA00023136"/>
    </source>
</evidence>
<evidence type="ECO:0000256" key="4">
    <source>
        <dbReference type="ARBA" id="ARBA00022475"/>
    </source>
</evidence>
<dbReference type="PANTHER" id="PTHR30386:SF19">
    <property type="entry name" value="MULTIDRUG EXPORT PROTEIN EMRA-RELATED"/>
    <property type="match status" value="1"/>
</dbReference>
<evidence type="ECO:0000256" key="5">
    <source>
        <dbReference type="ARBA" id="ARBA00022519"/>
    </source>
</evidence>
<evidence type="ECO:0000256" key="1">
    <source>
        <dbReference type="ARBA" id="ARBA00004383"/>
    </source>
</evidence>
<evidence type="ECO:0000256" key="3">
    <source>
        <dbReference type="ARBA" id="ARBA00022448"/>
    </source>
</evidence>
<dbReference type="GO" id="GO:0015721">
    <property type="term" value="P:bile acid and bile salt transport"/>
    <property type="evidence" value="ECO:0007669"/>
    <property type="project" value="UniProtKB-ARBA"/>
</dbReference>
<protein>
    <submittedName>
        <fullName evidence="12">Efflux RND transporter periplasmic adaptor subunit</fullName>
    </submittedName>
</protein>
<keyword evidence="5" id="KW-0997">Cell inner membrane</keyword>
<evidence type="ECO:0000256" key="9">
    <source>
        <dbReference type="SAM" id="MobiDB-lite"/>
    </source>
</evidence>
<evidence type="ECO:0000256" key="6">
    <source>
        <dbReference type="ARBA" id="ARBA00022692"/>
    </source>
</evidence>
<dbReference type="Gene3D" id="2.40.50.100">
    <property type="match status" value="1"/>
</dbReference>
<dbReference type="AlphaFoldDB" id="A0A7Y8BL34"/>
<keyword evidence="8 10" id="KW-0472">Membrane</keyword>
<dbReference type="InterPro" id="IPR050739">
    <property type="entry name" value="MFP"/>
</dbReference>
<comment type="similarity">
    <text evidence="2">Belongs to the membrane fusion protein (MFP) (TC 8.A.1) family.</text>
</comment>
<dbReference type="EMBL" id="JACAPU010000015">
    <property type="protein sequence ID" value="NWB47816.1"/>
    <property type="molecule type" value="Genomic_DNA"/>
</dbReference>
<dbReference type="Pfam" id="PF25885">
    <property type="entry name" value="HH_EMRA"/>
    <property type="match status" value="1"/>
</dbReference>
<keyword evidence="7 10" id="KW-1133">Transmembrane helix</keyword>
<comment type="subcellular location">
    <subcellularLocation>
        <location evidence="1">Cell inner membrane</location>
        <topology evidence="1">Single-pass membrane protein</topology>
        <orientation evidence="1">Periplasmic side</orientation>
    </subcellularLocation>
</comment>
<evidence type="ECO:0000259" key="11">
    <source>
        <dbReference type="Pfam" id="PF25885"/>
    </source>
</evidence>
<evidence type="ECO:0000313" key="13">
    <source>
        <dbReference type="Proteomes" id="UP000582981"/>
    </source>
</evidence>
<dbReference type="Proteomes" id="UP000582981">
    <property type="component" value="Unassembled WGS sequence"/>
</dbReference>
<gene>
    <name evidence="12" type="ORF">HX829_15100</name>
</gene>
<organism evidence="12 13">
    <name type="scientific">Pseudomonas gingeri</name>
    <dbReference type="NCBI Taxonomy" id="117681"/>
    <lineage>
        <taxon>Bacteria</taxon>
        <taxon>Pseudomonadati</taxon>
        <taxon>Pseudomonadota</taxon>
        <taxon>Gammaproteobacteria</taxon>
        <taxon>Pseudomonadales</taxon>
        <taxon>Pseudomonadaceae</taxon>
        <taxon>Pseudomonas</taxon>
    </lineage>
</organism>